<evidence type="ECO:0000256" key="1">
    <source>
        <dbReference type="ARBA" id="ARBA00009764"/>
    </source>
</evidence>
<evidence type="ECO:0000256" key="4">
    <source>
        <dbReference type="ARBA" id="ARBA00023143"/>
    </source>
</evidence>
<keyword evidence="10" id="KW-1185">Reference proteome</keyword>
<keyword evidence="9" id="KW-0282">Flagellum</keyword>
<evidence type="ECO:0000256" key="6">
    <source>
        <dbReference type="SAM" id="MobiDB-lite"/>
    </source>
</evidence>
<evidence type="ECO:0000256" key="3">
    <source>
        <dbReference type="ARBA" id="ARBA00023054"/>
    </source>
</evidence>
<reference evidence="10" key="1">
    <citation type="journal article" date="2019" name="Int. J. Syst. Evol. Microbiol.">
        <title>The Global Catalogue of Microorganisms (GCM) 10K type strain sequencing project: providing services to taxonomists for standard genome sequencing and annotation.</title>
        <authorList>
            <consortium name="The Broad Institute Genomics Platform"/>
            <consortium name="The Broad Institute Genome Sequencing Center for Infectious Disease"/>
            <person name="Wu L."/>
            <person name="Ma J."/>
        </authorList>
    </citation>
    <scope>NUCLEOTIDE SEQUENCE [LARGE SCALE GENOMIC DNA]</scope>
    <source>
        <strain evidence="10">KACC 12507</strain>
    </source>
</reference>
<keyword evidence="4 5" id="KW-0975">Bacterial flagellum</keyword>
<feature type="region of interest" description="Disordered" evidence="6">
    <location>
        <begin position="64"/>
        <end position="95"/>
    </location>
</feature>
<dbReference type="InterPro" id="IPR010810">
    <property type="entry name" value="Flagellin_hook_IN_motif"/>
</dbReference>
<evidence type="ECO:0000256" key="2">
    <source>
        <dbReference type="ARBA" id="ARBA00011255"/>
    </source>
</evidence>
<evidence type="ECO:0000313" key="10">
    <source>
        <dbReference type="Proteomes" id="UP001595897"/>
    </source>
</evidence>
<gene>
    <name evidence="9" type="primary">fliD</name>
    <name evidence="9" type="ORF">ACFO4O_07225</name>
</gene>
<dbReference type="InterPro" id="IPR010809">
    <property type="entry name" value="FliD_C"/>
</dbReference>
<evidence type="ECO:0000256" key="5">
    <source>
        <dbReference type="RuleBase" id="RU362066"/>
    </source>
</evidence>
<accession>A0ABV9LWD2</accession>
<comment type="subunit">
    <text evidence="2 5">Homopentamer.</text>
</comment>
<feature type="compositionally biased region" description="Polar residues" evidence="6">
    <location>
        <begin position="78"/>
        <end position="95"/>
    </location>
</feature>
<feature type="coiled-coil region" evidence="5">
    <location>
        <begin position="421"/>
        <end position="452"/>
    </location>
</feature>
<sequence>MSIQSLGVGSGLDLEGLVRNLLAAERGPKEQRLNAREETLDQEISALGRVKSKLSEFEDAMKALQESDNLSGRDPQIDNPSESNEPITASPGNSAVTGEYQIAVEQLARGSRIETADAAFADSDAVVLSSGTADLTFKIGNTGDTFTISVAAGTTLEELRQQINDDENNFGVSANIINTGTAAGGSKLVFTSNVSGLGNDLQIVNDNDNAELNALSTSNSTETTTYLTPTLSAQNAIATVDNIRVESDTNKFENTIQNVRFDAKSLSDRDANGDPIASKLTIGFDTENLKENIDTFIEKYNSLVDELDRLTRYGETDEDEDGALAGDSMVRGIQQGLSTLLGNSVPGSTIGSLFALGIELTADGKLEIGSTDFGLGSGSKRLDDALADNFDDVAKLFSGEDGMATQLIAFTEEYTQGSSLIKSREDSIKEQQGNLETEREQFELRMESLESTLRARYLSLDSTIADLQNTGNALFAALGN</sequence>
<dbReference type="PANTHER" id="PTHR30288">
    <property type="entry name" value="FLAGELLAR CAP/ASSEMBLY PROTEIN FLID"/>
    <property type="match status" value="1"/>
</dbReference>
<keyword evidence="9" id="KW-0969">Cilium</keyword>
<keyword evidence="9" id="KW-0966">Cell projection</keyword>
<feature type="domain" description="Flagellar hook-associated protein 2 C-terminal" evidence="8">
    <location>
        <begin position="233"/>
        <end position="468"/>
    </location>
</feature>
<comment type="caution">
    <text evidence="9">The sequence shown here is derived from an EMBL/GenBank/DDBJ whole genome shotgun (WGS) entry which is preliminary data.</text>
</comment>
<dbReference type="InterPro" id="IPR003481">
    <property type="entry name" value="FliD_N"/>
</dbReference>
<comment type="similarity">
    <text evidence="1 5">Belongs to the FliD family.</text>
</comment>
<keyword evidence="5" id="KW-0964">Secreted</keyword>
<organism evidence="9 10">
    <name type="scientific">Glaciecola siphonariae</name>
    <dbReference type="NCBI Taxonomy" id="521012"/>
    <lineage>
        <taxon>Bacteria</taxon>
        <taxon>Pseudomonadati</taxon>
        <taxon>Pseudomonadota</taxon>
        <taxon>Gammaproteobacteria</taxon>
        <taxon>Alteromonadales</taxon>
        <taxon>Alteromonadaceae</taxon>
        <taxon>Glaciecola</taxon>
    </lineage>
</organism>
<feature type="domain" description="Flagellar hook-associated protein 2 N-terminal" evidence="7">
    <location>
        <begin position="10"/>
        <end position="109"/>
    </location>
</feature>
<evidence type="ECO:0000259" key="8">
    <source>
        <dbReference type="Pfam" id="PF07195"/>
    </source>
</evidence>
<dbReference type="Pfam" id="PF07195">
    <property type="entry name" value="FliD_C"/>
    <property type="match status" value="1"/>
</dbReference>
<evidence type="ECO:0000259" key="7">
    <source>
        <dbReference type="Pfam" id="PF02465"/>
    </source>
</evidence>
<protein>
    <recommendedName>
        <fullName evidence="5">Flagellar hook-associated protein 2</fullName>
        <shortName evidence="5">HAP2</shortName>
    </recommendedName>
    <alternativeName>
        <fullName evidence="5">Flagellar cap protein</fullName>
    </alternativeName>
</protein>
<proteinExistence type="inferred from homology"/>
<comment type="function">
    <text evidence="5">Required for morphogenesis and for the elongation of the flagellar filament by facilitating polymerization of the flagellin monomers at the tip of growing filament. Forms a capping structure, which prevents flagellin subunits (transported through the central channel of the flagellum) from leaking out without polymerization at the distal end.</text>
</comment>
<dbReference type="EMBL" id="JBHSGU010000002">
    <property type="protein sequence ID" value="MFC4699940.1"/>
    <property type="molecule type" value="Genomic_DNA"/>
</dbReference>
<dbReference type="InterPro" id="IPR040026">
    <property type="entry name" value="FliD"/>
</dbReference>
<dbReference type="Proteomes" id="UP001595897">
    <property type="component" value="Unassembled WGS sequence"/>
</dbReference>
<keyword evidence="3 5" id="KW-0175">Coiled coil</keyword>
<dbReference type="PANTHER" id="PTHR30288:SF0">
    <property type="entry name" value="FLAGELLAR HOOK-ASSOCIATED PROTEIN 2"/>
    <property type="match status" value="1"/>
</dbReference>
<dbReference type="Pfam" id="PF07196">
    <property type="entry name" value="Flagellin_IN"/>
    <property type="match status" value="1"/>
</dbReference>
<dbReference type="Pfam" id="PF02465">
    <property type="entry name" value="FliD_N"/>
    <property type="match status" value="1"/>
</dbReference>
<comment type="subcellular location">
    <subcellularLocation>
        <location evidence="5">Secreted</location>
    </subcellularLocation>
    <subcellularLocation>
        <location evidence="5">Bacterial flagellum</location>
    </subcellularLocation>
</comment>
<evidence type="ECO:0000313" key="9">
    <source>
        <dbReference type="EMBL" id="MFC4699940.1"/>
    </source>
</evidence>
<dbReference type="RefSeq" id="WP_382406929.1">
    <property type="nucleotide sequence ID" value="NZ_JBHSGU010000002.1"/>
</dbReference>
<name>A0ABV9LWD2_9ALTE</name>